<evidence type="ECO:0000256" key="18">
    <source>
        <dbReference type="HAMAP-Rule" id="MF_01966"/>
    </source>
</evidence>
<comment type="function">
    <text evidence="17">Catalyzes the dehydration of the S-form of NAD(P)HX at the expense of ADP, which is converted to AMP. Together with NAD(P)HX epimerase, which catalyzes the epimerization of the S- and R-forms, the enzyme allows the repair of both epimers of NAD(P)HX, a damaged form of NAD(P)H that is a result of enzymatic or heat-dependent hydration.</text>
</comment>
<evidence type="ECO:0000256" key="10">
    <source>
        <dbReference type="ARBA" id="ARBA00023027"/>
    </source>
</evidence>
<feature type="domain" description="YjeF C-terminal" evidence="20">
    <location>
        <begin position="228"/>
        <end position="508"/>
    </location>
</feature>
<dbReference type="OrthoDB" id="9806925at2"/>
<dbReference type="InterPro" id="IPR036652">
    <property type="entry name" value="YjeF_N_dom_sf"/>
</dbReference>
<dbReference type="EC" id="5.1.99.6" evidence="19"/>
<feature type="binding site" evidence="17">
    <location>
        <position position="263"/>
    </location>
    <ligand>
        <name>(6S)-NADPHX</name>
        <dbReference type="ChEBI" id="CHEBI:64076"/>
    </ligand>
</feature>
<dbReference type="PROSITE" id="PS51385">
    <property type="entry name" value="YJEF_N"/>
    <property type="match status" value="1"/>
</dbReference>
<evidence type="ECO:0000256" key="19">
    <source>
        <dbReference type="PIRNR" id="PIRNR017184"/>
    </source>
</evidence>
<organism evidence="22 23">
    <name type="scientific">Thermoflavimicrobium dichotomicum</name>
    <dbReference type="NCBI Taxonomy" id="46223"/>
    <lineage>
        <taxon>Bacteria</taxon>
        <taxon>Bacillati</taxon>
        <taxon>Bacillota</taxon>
        <taxon>Bacilli</taxon>
        <taxon>Bacillales</taxon>
        <taxon>Thermoactinomycetaceae</taxon>
        <taxon>Thermoflavimicrobium</taxon>
    </lineage>
</organism>
<dbReference type="GO" id="GO:0046496">
    <property type="term" value="P:nicotinamide nucleotide metabolic process"/>
    <property type="evidence" value="ECO:0007669"/>
    <property type="project" value="UniProtKB-UniRule"/>
</dbReference>
<feature type="binding site" evidence="18">
    <location>
        <position position="127"/>
    </location>
    <ligand>
        <name>K(+)</name>
        <dbReference type="ChEBI" id="CHEBI:29103"/>
    </ligand>
</feature>
<feature type="binding site" evidence="17">
    <location>
        <position position="332"/>
    </location>
    <ligand>
        <name>(6S)-NADPHX</name>
        <dbReference type="ChEBI" id="CHEBI:64076"/>
    </ligand>
</feature>
<feature type="domain" description="YjeF N-terminal" evidence="21">
    <location>
        <begin position="9"/>
        <end position="218"/>
    </location>
</feature>
<keyword evidence="8 17" id="KW-0521">NADP</keyword>
<dbReference type="NCBIfam" id="TIGR00197">
    <property type="entry name" value="yjeF_nterm"/>
    <property type="match status" value="1"/>
</dbReference>
<dbReference type="Gene3D" id="3.40.50.10260">
    <property type="entry name" value="YjeF N-terminal domain"/>
    <property type="match status" value="1"/>
</dbReference>
<dbReference type="EMBL" id="FORR01000019">
    <property type="protein sequence ID" value="SFJ73629.1"/>
    <property type="molecule type" value="Genomic_DNA"/>
</dbReference>
<dbReference type="SUPFAM" id="SSF64153">
    <property type="entry name" value="YjeF N-terminal domain-like"/>
    <property type="match status" value="1"/>
</dbReference>
<dbReference type="PANTHER" id="PTHR12592:SF0">
    <property type="entry name" value="ATP-DEPENDENT (S)-NAD(P)H-HYDRATE DEHYDRATASE"/>
    <property type="match status" value="1"/>
</dbReference>
<comment type="catalytic activity">
    <reaction evidence="1 18 19">
        <text>(6R)-NADHX = (6S)-NADHX</text>
        <dbReference type="Rhea" id="RHEA:32215"/>
        <dbReference type="ChEBI" id="CHEBI:64074"/>
        <dbReference type="ChEBI" id="CHEBI:64075"/>
        <dbReference type="EC" id="5.1.99.6"/>
    </reaction>
</comment>
<evidence type="ECO:0000256" key="16">
    <source>
        <dbReference type="ARBA" id="ARBA00049209"/>
    </source>
</evidence>
<evidence type="ECO:0000256" key="1">
    <source>
        <dbReference type="ARBA" id="ARBA00000013"/>
    </source>
</evidence>
<comment type="function">
    <text evidence="14 19">Bifunctional enzyme that catalyzes the epimerization of the S- and R-forms of NAD(P)HX and the dehydration of the S-form of NAD(P)HX at the expense of ADP, which is converted to AMP. This allows the repair of both epimers of NAD(P)HX, a damaged form of NAD(P)H that is a result of enzymatic or heat-dependent hydration.</text>
</comment>
<keyword evidence="9 18" id="KW-0630">Potassium</keyword>
<keyword evidence="12 17" id="KW-0456">Lyase</keyword>
<comment type="caution">
    <text evidence="18">Lacks conserved residue(s) required for the propagation of feature annotation.</text>
</comment>
<dbReference type="GO" id="GO:0052856">
    <property type="term" value="F:NAD(P)HX epimerase activity"/>
    <property type="evidence" value="ECO:0007669"/>
    <property type="project" value="UniProtKB-UniRule"/>
</dbReference>
<comment type="catalytic activity">
    <reaction evidence="15 17 19">
        <text>(6S)-NADHX + ADP = AMP + phosphate + NADH + H(+)</text>
        <dbReference type="Rhea" id="RHEA:32223"/>
        <dbReference type="ChEBI" id="CHEBI:15378"/>
        <dbReference type="ChEBI" id="CHEBI:43474"/>
        <dbReference type="ChEBI" id="CHEBI:57945"/>
        <dbReference type="ChEBI" id="CHEBI:64074"/>
        <dbReference type="ChEBI" id="CHEBI:456215"/>
        <dbReference type="ChEBI" id="CHEBI:456216"/>
        <dbReference type="EC" id="4.2.1.136"/>
    </reaction>
</comment>
<feature type="binding site" evidence="18">
    <location>
        <position position="164"/>
    </location>
    <ligand>
        <name>K(+)</name>
        <dbReference type="ChEBI" id="CHEBI:29103"/>
    </ligand>
</feature>
<dbReference type="RefSeq" id="WP_093231254.1">
    <property type="nucleotide sequence ID" value="NZ_FORR01000019.1"/>
</dbReference>
<reference evidence="22 23" key="1">
    <citation type="submission" date="2016-10" db="EMBL/GenBank/DDBJ databases">
        <authorList>
            <person name="de Groot N.N."/>
        </authorList>
    </citation>
    <scope>NUCLEOTIDE SEQUENCE [LARGE SCALE GENOMIC DNA]</scope>
    <source>
        <strain evidence="22 23">DSM 44778</strain>
    </source>
</reference>
<comment type="function">
    <text evidence="18">Catalyzes the epimerization of the S- and R-forms of NAD(P)HX, a damaged form of NAD(P)H that is a result of enzymatic or heat-dependent hydration. This is a prerequisite for the S-specific NAD(P)H-hydrate dehydratase to allow the repair of both epimers of NAD(P)HX.</text>
</comment>
<name>A0A1I3TTG2_9BACL</name>
<dbReference type="NCBIfam" id="TIGR00196">
    <property type="entry name" value="yjeF_cterm"/>
    <property type="match status" value="1"/>
</dbReference>
<dbReference type="InterPro" id="IPR004443">
    <property type="entry name" value="YjeF_N_dom"/>
</dbReference>
<evidence type="ECO:0000256" key="14">
    <source>
        <dbReference type="ARBA" id="ARBA00025153"/>
    </source>
</evidence>
<dbReference type="STRING" id="46223.SAMN05421852_11954"/>
<evidence type="ECO:0000259" key="21">
    <source>
        <dbReference type="PROSITE" id="PS51385"/>
    </source>
</evidence>
<evidence type="ECO:0000313" key="23">
    <source>
        <dbReference type="Proteomes" id="UP000199545"/>
    </source>
</evidence>
<feature type="binding site" evidence="18">
    <location>
        <position position="58"/>
    </location>
    <ligand>
        <name>K(+)</name>
        <dbReference type="ChEBI" id="CHEBI:29103"/>
    </ligand>
</feature>
<dbReference type="PANTHER" id="PTHR12592">
    <property type="entry name" value="ATP-DEPENDENT (S)-NAD(P)H-HYDRATE DEHYDRATASE FAMILY MEMBER"/>
    <property type="match status" value="1"/>
</dbReference>
<keyword evidence="13" id="KW-0511">Multifunctional enzyme</keyword>
<feature type="binding site" evidence="18">
    <location>
        <position position="161"/>
    </location>
    <ligand>
        <name>(6S)-NADPHX</name>
        <dbReference type="ChEBI" id="CHEBI:64076"/>
    </ligand>
</feature>
<evidence type="ECO:0000256" key="9">
    <source>
        <dbReference type="ARBA" id="ARBA00022958"/>
    </source>
</evidence>
<comment type="cofactor">
    <cofactor evidence="17">
        <name>Mg(2+)</name>
        <dbReference type="ChEBI" id="CHEBI:18420"/>
    </cofactor>
</comment>
<feature type="binding site" evidence="17">
    <location>
        <position position="451"/>
    </location>
    <ligand>
        <name>AMP</name>
        <dbReference type="ChEBI" id="CHEBI:456215"/>
    </ligand>
</feature>
<feature type="binding site" evidence="17">
    <location>
        <position position="452"/>
    </location>
    <ligand>
        <name>(6S)-NADPHX</name>
        <dbReference type="ChEBI" id="CHEBI:64076"/>
    </ligand>
</feature>
<evidence type="ECO:0000256" key="13">
    <source>
        <dbReference type="ARBA" id="ARBA00023268"/>
    </source>
</evidence>
<dbReference type="GO" id="GO:0046872">
    <property type="term" value="F:metal ion binding"/>
    <property type="evidence" value="ECO:0007669"/>
    <property type="project" value="UniProtKB-UniRule"/>
</dbReference>
<keyword evidence="7 17" id="KW-0067">ATP-binding</keyword>
<dbReference type="Pfam" id="PF03853">
    <property type="entry name" value="YjeF_N"/>
    <property type="match status" value="1"/>
</dbReference>
<sequence>MYLVTAQEMRRLDHYAIDTLGIPGVVLMEHAGKAVAEKITARFPEPKTAVVLCGTGNNGGDGWVVARHLLFAGWKVYPWLIGKEEKLTPDARVFYDVCCRLNPVFTDSSNQLAQLKQHLQSAQVIVDALLGTGFKGELRQHVQDVTSLVNQHPDAWVMAVDIPTGVDADTGAVSRESIRAHQTVTFGYPKWGHYLRPGADYCGDVSVVDIGLPKEFPADLQPKARLNVPLLWEAHQKTRDPWAHKGTYGHVLIIGGTRGMLGAVVMAGAAAYRMGAGMVTIAVPDGQATALAAKVTQELVWTWPGEDVFTAESAKRFADRASRFSSVAIGPGLGRFPGEDIWLSQLLREVEVPLVLDADALNILADHPHLFAERSSAFPTILTPHPGEMARLLRCSVSEIEAARPQMAQTLADQTGMIVILKGRFTIIAFPERGQIVNTTGSPALAKAGSGDLLTGMLGSFLAQDIPVDQAVPMAVYYHGRAGEIASRSMSAHRVCYSDLLDALKSCQ</sequence>
<evidence type="ECO:0000256" key="8">
    <source>
        <dbReference type="ARBA" id="ARBA00022857"/>
    </source>
</evidence>
<accession>A0A1I3TTG2</accession>
<evidence type="ECO:0000256" key="15">
    <source>
        <dbReference type="ARBA" id="ARBA00048238"/>
    </source>
</evidence>
<evidence type="ECO:0000259" key="20">
    <source>
        <dbReference type="PROSITE" id="PS51383"/>
    </source>
</evidence>
<comment type="catalytic activity">
    <reaction evidence="2 18 19">
        <text>(6R)-NADPHX = (6S)-NADPHX</text>
        <dbReference type="Rhea" id="RHEA:32227"/>
        <dbReference type="ChEBI" id="CHEBI:64076"/>
        <dbReference type="ChEBI" id="CHEBI:64077"/>
        <dbReference type="EC" id="5.1.99.6"/>
    </reaction>
</comment>
<dbReference type="GO" id="GO:0110051">
    <property type="term" value="P:metabolite repair"/>
    <property type="evidence" value="ECO:0007669"/>
    <property type="project" value="TreeGrafter"/>
</dbReference>
<dbReference type="InterPro" id="IPR000631">
    <property type="entry name" value="CARKD"/>
</dbReference>
<evidence type="ECO:0000256" key="5">
    <source>
        <dbReference type="ARBA" id="ARBA00022723"/>
    </source>
</evidence>
<feature type="binding site" evidence="18">
    <location>
        <begin position="131"/>
        <end position="137"/>
    </location>
    <ligand>
        <name>(6S)-NADPHX</name>
        <dbReference type="ChEBI" id="CHEBI:64076"/>
    </ligand>
</feature>
<protein>
    <recommendedName>
        <fullName evidence="19">Bifunctional NAD(P)H-hydrate repair enzyme</fullName>
    </recommendedName>
    <alternativeName>
        <fullName evidence="19">Nicotinamide nucleotide repair protein</fullName>
    </alternativeName>
    <domain>
        <recommendedName>
            <fullName evidence="19">ADP-dependent (S)-NAD(P)H-hydrate dehydratase</fullName>
            <ecNumber evidence="19">4.2.1.136</ecNumber>
        </recommendedName>
        <alternativeName>
            <fullName evidence="19">ADP-dependent NAD(P)HX dehydratase</fullName>
        </alternativeName>
    </domain>
    <domain>
        <recommendedName>
            <fullName evidence="19">NAD(P)H-hydrate epimerase</fullName>
            <ecNumber evidence="19">5.1.99.6</ecNumber>
        </recommendedName>
    </domain>
</protein>
<feature type="binding site" evidence="17">
    <location>
        <begin position="422"/>
        <end position="426"/>
    </location>
    <ligand>
        <name>AMP</name>
        <dbReference type="ChEBI" id="CHEBI:456215"/>
    </ligand>
</feature>
<keyword evidence="23" id="KW-1185">Reference proteome</keyword>
<dbReference type="HAMAP" id="MF_01965">
    <property type="entry name" value="NADHX_dehydratase"/>
    <property type="match status" value="1"/>
</dbReference>
<gene>
    <name evidence="18" type="primary">nnrE</name>
    <name evidence="17" type="synonym">nnrD</name>
    <name evidence="22" type="ORF">SAMN05421852_11954</name>
</gene>
<keyword evidence="6 17" id="KW-0547">Nucleotide-binding</keyword>
<comment type="catalytic activity">
    <reaction evidence="16 17 19">
        <text>(6S)-NADPHX + ADP = AMP + phosphate + NADPH + H(+)</text>
        <dbReference type="Rhea" id="RHEA:32235"/>
        <dbReference type="ChEBI" id="CHEBI:15378"/>
        <dbReference type="ChEBI" id="CHEBI:43474"/>
        <dbReference type="ChEBI" id="CHEBI:57783"/>
        <dbReference type="ChEBI" id="CHEBI:64076"/>
        <dbReference type="ChEBI" id="CHEBI:456215"/>
        <dbReference type="ChEBI" id="CHEBI:456216"/>
        <dbReference type="EC" id="4.2.1.136"/>
    </reaction>
</comment>
<dbReference type="Proteomes" id="UP000199545">
    <property type="component" value="Unassembled WGS sequence"/>
</dbReference>
<dbReference type="Gene3D" id="3.40.1190.20">
    <property type="match status" value="1"/>
</dbReference>
<dbReference type="PROSITE" id="PS51383">
    <property type="entry name" value="YJEF_C_3"/>
    <property type="match status" value="1"/>
</dbReference>
<dbReference type="HAMAP" id="MF_01966">
    <property type="entry name" value="NADHX_epimerase"/>
    <property type="match status" value="1"/>
</dbReference>
<comment type="similarity">
    <text evidence="17">Belongs to the NnrD/CARKD family.</text>
</comment>
<dbReference type="InterPro" id="IPR029056">
    <property type="entry name" value="Ribokinase-like"/>
</dbReference>
<keyword evidence="10 17" id="KW-0520">NAD</keyword>
<dbReference type="SUPFAM" id="SSF53613">
    <property type="entry name" value="Ribokinase-like"/>
    <property type="match status" value="1"/>
</dbReference>
<dbReference type="AlphaFoldDB" id="A0A1I3TTG2"/>
<comment type="similarity">
    <text evidence="4 19">In the C-terminal section; belongs to the NnrD/CARKD family.</text>
</comment>
<comment type="similarity">
    <text evidence="18">Belongs to the NnrE/AIBP family.</text>
</comment>
<dbReference type="GO" id="GO:0052855">
    <property type="term" value="F:ADP-dependent NAD(P)H-hydrate dehydratase activity"/>
    <property type="evidence" value="ECO:0007669"/>
    <property type="project" value="UniProtKB-UniRule"/>
</dbReference>
<evidence type="ECO:0000256" key="11">
    <source>
        <dbReference type="ARBA" id="ARBA00023235"/>
    </source>
</evidence>
<evidence type="ECO:0000313" key="22">
    <source>
        <dbReference type="EMBL" id="SFJ73629.1"/>
    </source>
</evidence>
<dbReference type="CDD" id="cd01171">
    <property type="entry name" value="YXKO-related"/>
    <property type="match status" value="1"/>
</dbReference>
<evidence type="ECO:0000256" key="17">
    <source>
        <dbReference type="HAMAP-Rule" id="MF_01965"/>
    </source>
</evidence>
<dbReference type="GO" id="GO:0005524">
    <property type="term" value="F:ATP binding"/>
    <property type="evidence" value="ECO:0007669"/>
    <property type="project" value="UniProtKB-UniRule"/>
</dbReference>
<dbReference type="InterPro" id="IPR030677">
    <property type="entry name" value="Nnr"/>
</dbReference>
<evidence type="ECO:0000256" key="12">
    <source>
        <dbReference type="ARBA" id="ARBA00023239"/>
    </source>
</evidence>
<evidence type="ECO:0000256" key="6">
    <source>
        <dbReference type="ARBA" id="ARBA00022741"/>
    </source>
</evidence>
<evidence type="ECO:0000256" key="3">
    <source>
        <dbReference type="ARBA" id="ARBA00006001"/>
    </source>
</evidence>
<comment type="subunit">
    <text evidence="17">Homotetramer.</text>
</comment>
<evidence type="ECO:0000256" key="2">
    <source>
        <dbReference type="ARBA" id="ARBA00000909"/>
    </source>
</evidence>
<feature type="binding site" evidence="18">
    <location>
        <begin position="57"/>
        <end position="61"/>
    </location>
    <ligand>
        <name>(6S)-NADPHX</name>
        <dbReference type="ChEBI" id="CHEBI:64076"/>
    </ligand>
</feature>
<proteinExistence type="inferred from homology"/>
<comment type="similarity">
    <text evidence="3 19">In the N-terminal section; belongs to the NnrE/AIBP family.</text>
</comment>
<feature type="binding site" evidence="17">
    <location>
        <position position="385"/>
    </location>
    <ligand>
        <name>(6S)-NADPHX</name>
        <dbReference type="ChEBI" id="CHEBI:64076"/>
    </ligand>
</feature>
<keyword evidence="11 18" id="KW-0413">Isomerase</keyword>
<dbReference type="PIRSF" id="PIRSF017184">
    <property type="entry name" value="Nnr"/>
    <property type="match status" value="1"/>
</dbReference>
<dbReference type="EC" id="4.2.1.136" evidence="19"/>
<dbReference type="Pfam" id="PF01256">
    <property type="entry name" value="Carb_kinase"/>
    <property type="match status" value="1"/>
</dbReference>
<evidence type="ECO:0000256" key="4">
    <source>
        <dbReference type="ARBA" id="ARBA00009524"/>
    </source>
</evidence>
<keyword evidence="5 18" id="KW-0479">Metal-binding</keyword>
<evidence type="ECO:0000256" key="7">
    <source>
        <dbReference type="ARBA" id="ARBA00022840"/>
    </source>
</evidence>
<comment type="cofactor">
    <cofactor evidence="18 19">
        <name>K(+)</name>
        <dbReference type="ChEBI" id="CHEBI:29103"/>
    </cofactor>
    <text evidence="18 19">Binds 1 potassium ion per subunit.</text>
</comment>